<proteinExistence type="predicted"/>
<feature type="compositionally biased region" description="Polar residues" evidence="1">
    <location>
        <begin position="61"/>
        <end position="77"/>
    </location>
</feature>
<dbReference type="EMBL" id="BMAU01021353">
    <property type="protein sequence ID" value="GFY19634.1"/>
    <property type="molecule type" value="Genomic_DNA"/>
</dbReference>
<protein>
    <submittedName>
        <fullName evidence="2">Uncharacterized protein</fullName>
    </submittedName>
</protein>
<reference evidence="2" key="1">
    <citation type="submission" date="2020-08" db="EMBL/GenBank/DDBJ databases">
        <title>Multicomponent nature underlies the extraordinary mechanical properties of spider dragline silk.</title>
        <authorList>
            <person name="Kono N."/>
            <person name="Nakamura H."/>
            <person name="Mori M."/>
            <person name="Yoshida Y."/>
            <person name="Ohtoshi R."/>
            <person name="Malay A.D."/>
            <person name="Moran D.A.P."/>
            <person name="Tomita M."/>
            <person name="Numata K."/>
            <person name="Arakawa K."/>
        </authorList>
    </citation>
    <scope>NUCLEOTIDE SEQUENCE</scope>
</reference>
<keyword evidence="3" id="KW-1185">Reference proteome</keyword>
<dbReference type="AlphaFoldDB" id="A0A8X6STC5"/>
<name>A0A8X6STC5_TRICX</name>
<evidence type="ECO:0000256" key="1">
    <source>
        <dbReference type="SAM" id="MobiDB-lite"/>
    </source>
</evidence>
<feature type="region of interest" description="Disordered" evidence="1">
    <location>
        <begin position="45"/>
        <end position="78"/>
    </location>
</feature>
<evidence type="ECO:0000313" key="2">
    <source>
        <dbReference type="EMBL" id="GFY19634.1"/>
    </source>
</evidence>
<gene>
    <name evidence="2" type="ORF">TNCV_4648061</name>
</gene>
<accession>A0A8X6STC5</accession>
<comment type="caution">
    <text evidence="2">The sequence shown here is derived from an EMBL/GenBank/DDBJ whole genome shotgun (WGS) entry which is preliminary data.</text>
</comment>
<sequence length="106" mass="12318">MKEEDLEMQQRRTYLKERLDAAEKNKKTDDKIYPIDDNITNTLEDFLSHPPPLPIAPTNPDEITNYSTNQEAPSQSRPLHFKAQIPFDMGWRNVSRSVSQRCQASQ</sequence>
<evidence type="ECO:0000313" key="3">
    <source>
        <dbReference type="Proteomes" id="UP000887159"/>
    </source>
</evidence>
<dbReference type="Proteomes" id="UP000887159">
    <property type="component" value="Unassembled WGS sequence"/>
</dbReference>
<organism evidence="2 3">
    <name type="scientific">Trichonephila clavipes</name>
    <name type="common">Golden silk orbweaver</name>
    <name type="synonym">Nephila clavipes</name>
    <dbReference type="NCBI Taxonomy" id="2585209"/>
    <lineage>
        <taxon>Eukaryota</taxon>
        <taxon>Metazoa</taxon>
        <taxon>Ecdysozoa</taxon>
        <taxon>Arthropoda</taxon>
        <taxon>Chelicerata</taxon>
        <taxon>Arachnida</taxon>
        <taxon>Araneae</taxon>
        <taxon>Araneomorphae</taxon>
        <taxon>Entelegynae</taxon>
        <taxon>Araneoidea</taxon>
        <taxon>Nephilidae</taxon>
        <taxon>Trichonephila</taxon>
    </lineage>
</organism>